<reference evidence="2" key="2">
    <citation type="submission" date="2020-05" db="UniProtKB">
        <authorList>
            <consortium name="EnsemblMetazoa"/>
        </authorList>
    </citation>
    <scope>IDENTIFICATION</scope>
    <source>
        <strain evidence="2">IAEA</strain>
    </source>
</reference>
<dbReference type="EnsemblMetazoa" id="GBRI033459-RA">
    <property type="protein sequence ID" value="GBRI033459-PA"/>
    <property type="gene ID" value="GBRI033459"/>
</dbReference>
<accession>A0A1A9WUZ7</accession>
<dbReference type="AlphaFoldDB" id="A0A1A9WUZ7"/>
<keyword evidence="1" id="KW-1133">Transmembrane helix</keyword>
<protein>
    <submittedName>
        <fullName evidence="2">Uncharacterized protein</fullName>
    </submittedName>
</protein>
<feature type="transmembrane region" description="Helical" evidence="1">
    <location>
        <begin position="20"/>
        <end position="42"/>
    </location>
</feature>
<proteinExistence type="predicted"/>
<keyword evidence="1" id="KW-0812">Transmembrane</keyword>
<name>A0A1A9WUZ7_9MUSC</name>
<dbReference type="Proteomes" id="UP000091820">
    <property type="component" value="Unassembled WGS sequence"/>
</dbReference>
<dbReference type="VEuPathDB" id="VectorBase:GBRI033459"/>
<keyword evidence="1" id="KW-0472">Membrane</keyword>
<keyword evidence="3" id="KW-1185">Reference proteome</keyword>
<evidence type="ECO:0000313" key="3">
    <source>
        <dbReference type="Proteomes" id="UP000091820"/>
    </source>
</evidence>
<reference evidence="3" key="1">
    <citation type="submission" date="2014-03" db="EMBL/GenBank/DDBJ databases">
        <authorList>
            <person name="Aksoy S."/>
            <person name="Warren W."/>
            <person name="Wilson R.K."/>
        </authorList>
    </citation>
    <scope>NUCLEOTIDE SEQUENCE [LARGE SCALE GENOMIC DNA]</scope>
    <source>
        <strain evidence="3">IAEA</strain>
    </source>
</reference>
<organism evidence="2 3">
    <name type="scientific">Glossina brevipalpis</name>
    <dbReference type="NCBI Taxonomy" id="37001"/>
    <lineage>
        <taxon>Eukaryota</taxon>
        <taxon>Metazoa</taxon>
        <taxon>Ecdysozoa</taxon>
        <taxon>Arthropoda</taxon>
        <taxon>Hexapoda</taxon>
        <taxon>Insecta</taxon>
        <taxon>Pterygota</taxon>
        <taxon>Neoptera</taxon>
        <taxon>Endopterygota</taxon>
        <taxon>Diptera</taxon>
        <taxon>Brachycera</taxon>
        <taxon>Muscomorpha</taxon>
        <taxon>Hippoboscoidea</taxon>
        <taxon>Glossinidae</taxon>
        <taxon>Glossina</taxon>
    </lineage>
</organism>
<evidence type="ECO:0000256" key="1">
    <source>
        <dbReference type="SAM" id="Phobius"/>
    </source>
</evidence>
<sequence length="78" mass="9273">MNTHFGHIINRLQNLQTLWSIYVVYLSLIYYLFYVFRGLWFMEGKLIMALKKFSNLSTSAKNVLRILNIDTTPDKNKI</sequence>
<evidence type="ECO:0000313" key="2">
    <source>
        <dbReference type="EnsemblMetazoa" id="GBRI033459-PA"/>
    </source>
</evidence>